<comment type="similarity">
    <text evidence="1">Belongs to the HMG-CoA reductase family.</text>
</comment>
<gene>
    <name evidence="4" type="ORF">FALBO_533</name>
</gene>
<reference evidence="4 5" key="1">
    <citation type="submission" date="2020-01" db="EMBL/GenBank/DDBJ databases">
        <title>Identification and distribution of gene clusters putatively required for synthesis of sphingolipid metabolism inhibitors in phylogenetically diverse species of the filamentous fungus Fusarium.</title>
        <authorList>
            <person name="Kim H.-S."/>
            <person name="Busman M."/>
            <person name="Brown D.W."/>
            <person name="Divon H."/>
            <person name="Uhlig S."/>
            <person name="Proctor R.H."/>
        </authorList>
    </citation>
    <scope>NUCLEOTIDE SEQUENCE [LARGE SCALE GENOMIC DNA]</scope>
    <source>
        <strain evidence="4 5">NRRL 20459</strain>
    </source>
</reference>
<protein>
    <recommendedName>
        <fullName evidence="2">hydroxymethylglutaryl-CoA reductase (NADPH)</fullName>
        <ecNumber evidence="2">1.1.1.34</ecNumber>
    </recommendedName>
</protein>
<sequence>MASSNILIQPFANAASSIRTKSQVLHDLKEIFSDVSEQQEVRANDMRIENPVGFCKVPLGVAGPLRVATSTRAATIYAPLATYEATLVASCSRGCKAFNTSGGIRIETFDNAMSRAPVFGFASPSDAVAFAGVLPAMRDRFAGWVEETSSHVRLQSLKPNIIGSQVHVLCSYDCGRAAGQNMVTKATQHACDQLRESLAEKYRIQDFFIEGQMASDKKPSWGNVEKARGVEVLVWGRISQAACQHVLGCTTQQLNKVHQTLKEGGIRNGQFGSNINSVNVIAAMFISTGQDPASTAEASWSHLTTELDAETGDLTMSLYFPSLPVGTIGGGTGFPMQRQALNMLHCDTGKDEDKLKLAGAIAAFALALDASTSAAIANDTFTASHMRLARGEILAKL</sequence>
<dbReference type="Proteomes" id="UP000554235">
    <property type="component" value="Unassembled WGS sequence"/>
</dbReference>
<organism evidence="4 5">
    <name type="scientific">Fusarium albosuccineum</name>
    <dbReference type="NCBI Taxonomy" id="1237068"/>
    <lineage>
        <taxon>Eukaryota</taxon>
        <taxon>Fungi</taxon>
        <taxon>Dikarya</taxon>
        <taxon>Ascomycota</taxon>
        <taxon>Pezizomycotina</taxon>
        <taxon>Sordariomycetes</taxon>
        <taxon>Hypocreomycetidae</taxon>
        <taxon>Hypocreales</taxon>
        <taxon>Nectriaceae</taxon>
        <taxon>Fusarium</taxon>
        <taxon>Fusarium decemcellulare species complex</taxon>
    </lineage>
</organism>
<dbReference type="InterPro" id="IPR023074">
    <property type="entry name" value="HMG_CoA_Rdtase_cat_sf"/>
</dbReference>
<dbReference type="InterPro" id="IPR023076">
    <property type="entry name" value="HMG_CoA_Rdtase_CS"/>
</dbReference>
<accession>A0A8H4LQH2</accession>
<dbReference type="EC" id="1.1.1.34" evidence="2"/>
<dbReference type="EMBL" id="JAADYS010000063">
    <property type="protein sequence ID" value="KAF4472571.1"/>
    <property type="molecule type" value="Genomic_DNA"/>
</dbReference>
<dbReference type="InterPro" id="IPR002202">
    <property type="entry name" value="HMG_CoA_Rdtase"/>
</dbReference>
<evidence type="ECO:0000313" key="5">
    <source>
        <dbReference type="Proteomes" id="UP000554235"/>
    </source>
</evidence>
<keyword evidence="3" id="KW-0560">Oxidoreductase</keyword>
<proteinExistence type="inferred from homology"/>
<dbReference type="Gene3D" id="3.30.70.420">
    <property type="entry name" value="Hydroxymethylglutaryl-CoA reductase, class I/II, NAD/NADP-binding domain"/>
    <property type="match status" value="1"/>
</dbReference>
<dbReference type="PANTHER" id="PTHR10572">
    <property type="entry name" value="3-HYDROXY-3-METHYLGLUTARYL-COENZYME A REDUCTASE"/>
    <property type="match status" value="1"/>
</dbReference>
<dbReference type="PRINTS" id="PR00071">
    <property type="entry name" value="HMGCOARDTASE"/>
</dbReference>
<evidence type="ECO:0000256" key="2">
    <source>
        <dbReference type="ARBA" id="ARBA00012999"/>
    </source>
</evidence>
<dbReference type="Gene3D" id="3.90.770.10">
    <property type="entry name" value="3-hydroxy-3-methylglutaryl-coenzyme A Reductase, Chain A, domain 2"/>
    <property type="match status" value="1"/>
</dbReference>
<dbReference type="SUPFAM" id="SSF55035">
    <property type="entry name" value="NAD-binding domain of HMG-CoA reductase"/>
    <property type="match status" value="1"/>
</dbReference>
<dbReference type="GO" id="GO:0015936">
    <property type="term" value="P:coenzyme A metabolic process"/>
    <property type="evidence" value="ECO:0007669"/>
    <property type="project" value="InterPro"/>
</dbReference>
<dbReference type="GO" id="GO:0004420">
    <property type="term" value="F:hydroxymethylglutaryl-CoA reductase (NADPH) activity"/>
    <property type="evidence" value="ECO:0007669"/>
    <property type="project" value="UniProtKB-EC"/>
</dbReference>
<name>A0A8H4LQH2_9HYPO</name>
<dbReference type="InterPro" id="IPR009029">
    <property type="entry name" value="HMG_CoA_Rdtase_sub-bd_dom_sf"/>
</dbReference>
<dbReference type="InterPro" id="IPR009023">
    <property type="entry name" value="HMG_CoA_Rdtase_NAD(P)-bd_sf"/>
</dbReference>
<dbReference type="OrthoDB" id="310654at2759"/>
<dbReference type="PROSITE" id="PS50065">
    <property type="entry name" value="HMG_COA_REDUCTASE_4"/>
    <property type="match status" value="1"/>
</dbReference>
<evidence type="ECO:0000313" key="4">
    <source>
        <dbReference type="EMBL" id="KAF4472571.1"/>
    </source>
</evidence>
<dbReference type="PROSITE" id="PS00318">
    <property type="entry name" value="HMG_COA_REDUCTASE_2"/>
    <property type="match status" value="1"/>
</dbReference>
<keyword evidence="5" id="KW-1185">Reference proteome</keyword>
<dbReference type="PANTHER" id="PTHR10572:SF24">
    <property type="entry name" value="3-HYDROXY-3-METHYLGLUTARYL-COENZYME A REDUCTASE"/>
    <property type="match status" value="1"/>
</dbReference>
<evidence type="ECO:0000256" key="1">
    <source>
        <dbReference type="ARBA" id="ARBA00007661"/>
    </source>
</evidence>
<dbReference type="SUPFAM" id="SSF56542">
    <property type="entry name" value="Substrate-binding domain of HMG-CoA reductase"/>
    <property type="match status" value="1"/>
</dbReference>
<comment type="caution">
    <text evidence="4">The sequence shown here is derived from an EMBL/GenBank/DDBJ whole genome shotgun (WGS) entry which is preliminary data.</text>
</comment>
<dbReference type="Pfam" id="PF00368">
    <property type="entry name" value="HMG-CoA_red"/>
    <property type="match status" value="1"/>
</dbReference>
<evidence type="ECO:0000256" key="3">
    <source>
        <dbReference type="ARBA" id="ARBA00023002"/>
    </source>
</evidence>
<dbReference type="AlphaFoldDB" id="A0A8H4LQH2"/>